<dbReference type="PANTHER" id="PTHR12961:SF0">
    <property type="entry name" value="CONSERVED OLIGOMERIC GOLGI COMPLEX SUBUNIT 2"/>
    <property type="match status" value="1"/>
</dbReference>
<evidence type="ECO:0000259" key="9">
    <source>
        <dbReference type="Pfam" id="PF06148"/>
    </source>
</evidence>
<evidence type="ECO:0000256" key="3">
    <source>
        <dbReference type="ARBA" id="ARBA00020977"/>
    </source>
</evidence>
<dbReference type="GO" id="GO:0000139">
    <property type="term" value="C:Golgi membrane"/>
    <property type="evidence" value="ECO:0007669"/>
    <property type="project" value="UniProtKB-SubCell"/>
</dbReference>
<dbReference type="GO" id="GO:0015031">
    <property type="term" value="P:protein transport"/>
    <property type="evidence" value="ECO:0007669"/>
    <property type="project" value="UniProtKB-KW"/>
</dbReference>
<evidence type="ECO:0000256" key="4">
    <source>
        <dbReference type="ARBA" id="ARBA00022448"/>
    </source>
</evidence>
<dbReference type="InterPro" id="IPR009316">
    <property type="entry name" value="COG2"/>
</dbReference>
<evidence type="ECO:0000313" key="10">
    <source>
        <dbReference type="EMBL" id="MBY71914.1"/>
    </source>
</evidence>
<dbReference type="GO" id="GO:0006891">
    <property type="term" value="P:intra-Golgi vesicle-mediated transport"/>
    <property type="evidence" value="ECO:0007669"/>
    <property type="project" value="TreeGrafter"/>
</dbReference>
<keyword evidence="5" id="KW-0653">Protein transport</keyword>
<comment type="subcellular location">
    <subcellularLocation>
        <location evidence="1">Golgi apparatus membrane</location>
        <topology evidence="1">Peripheral membrane protein</topology>
    </subcellularLocation>
</comment>
<gene>
    <name evidence="10" type="primary">ldlCp_3</name>
    <name evidence="10" type="ORF">g.98001</name>
</gene>
<reference evidence="10" key="1">
    <citation type="submission" date="2018-04" db="EMBL/GenBank/DDBJ databases">
        <title>Transcriptome assembly of Sipha flava.</title>
        <authorList>
            <person name="Scully E.D."/>
            <person name="Geib S.M."/>
            <person name="Palmer N.A."/>
            <person name="Koch K."/>
            <person name="Bradshaw J."/>
            <person name="Heng-Moss T."/>
            <person name="Sarath G."/>
        </authorList>
    </citation>
    <scope>NUCLEOTIDE SEQUENCE</scope>
</reference>
<protein>
    <recommendedName>
        <fullName evidence="3">Conserved oligomeric Golgi complex subunit 2</fullName>
    </recommendedName>
    <alternativeName>
        <fullName evidence="8">Component of oligomeric Golgi complex 2</fullName>
    </alternativeName>
</protein>
<evidence type="ECO:0000256" key="8">
    <source>
        <dbReference type="ARBA" id="ARBA00031344"/>
    </source>
</evidence>
<comment type="similarity">
    <text evidence="2">Belongs to the COG2 family.</text>
</comment>
<accession>A0A2S2Q2L2</accession>
<keyword evidence="6" id="KW-0333">Golgi apparatus</keyword>
<dbReference type="AlphaFoldDB" id="A0A2S2Q2L2"/>
<proteinExistence type="inferred from homology"/>
<dbReference type="InterPro" id="IPR024602">
    <property type="entry name" value="COG_su2_N"/>
</dbReference>
<dbReference type="OrthoDB" id="332281at2759"/>
<evidence type="ECO:0000256" key="6">
    <source>
        <dbReference type="ARBA" id="ARBA00023034"/>
    </source>
</evidence>
<keyword evidence="4" id="KW-0813">Transport</keyword>
<dbReference type="GO" id="GO:0017119">
    <property type="term" value="C:Golgi transport complex"/>
    <property type="evidence" value="ECO:0007669"/>
    <property type="project" value="TreeGrafter"/>
</dbReference>
<evidence type="ECO:0000256" key="2">
    <source>
        <dbReference type="ARBA" id="ARBA00007603"/>
    </source>
</evidence>
<keyword evidence="7" id="KW-0472">Membrane</keyword>
<organism evidence="10">
    <name type="scientific">Sipha flava</name>
    <name type="common">yellow sugarcane aphid</name>
    <dbReference type="NCBI Taxonomy" id="143950"/>
    <lineage>
        <taxon>Eukaryota</taxon>
        <taxon>Metazoa</taxon>
        <taxon>Ecdysozoa</taxon>
        <taxon>Arthropoda</taxon>
        <taxon>Hexapoda</taxon>
        <taxon>Insecta</taxon>
        <taxon>Pterygota</taxon>
        <taxon>Neoptera</taxon>
        <taxon>Paraneoptera</taxon>
        <taxon>Hemiptera</taxon>
        <taxon>Sternorrhyncha</taxon>
        <taxon>Aphidomorpha</taxon>
        <taxon>Aphidoidea</taxon>
        <taxon>Aphididae</taxon>
        <taxon>Sipha</taxon>
    </lineage>
</organism>
<name>A0A2S2Q2L2_9HEMI</name>
<evidence type="ECO:0000256" key="7">
    <source>
        <dbReference type="ARBA" id="ARBA00023136"/>
    </source>
</evidence>
<sequence>MDADGINVVFDMETFSKESFSVDEFLTENRNKMTLENMRVEMGIFLKDLRNKMINSLNDDCDKYFLLSKGLIGIDQQLATLKPGLCSLSNSVNLTKSNLENTLHDLDSEIQLNKRLCKDKQALNAIVKVQKSLNKLDELLLEQNYDSIIVLSRAVAEYNQLVSSMTKCSSLLKTIHLKV</sequence>
<dbReference type="EMBL" id="GGMS01002711">
    <property type="protein sequence ID" value="MBY71914.1"/>
    <property type="molecule type" value="Transcribed_RNA"/>
</dbReference>
<dbReference type="GO" id="GO:0007030">
    <property type="term" value="P:Golgi organization"/>
    <property type="evidence" value="ECO:0007669"/>
    <property type="project" value="InterPro"/>
</dbReference>
<evidence type="ECO:0000256" key="5">
    <source>
        <dbReference type="ARBA" id="ARBA00022927"/>
    </source>
</evidence>
<dbReference type="Pfam" id="PF06148">
    <property type="entry name" value="COG2_N"/>
    <property type="match status" value="1"/>
</dbReference>
<dbReference type="PANTHER" id="PTHR12961">
    <property type="entry name" value="CONSERVED OLIGOMERIC GOLGI COMPLEX COMPONENT 2"/>
    <property type="match status" value="1"/>
</dbReference>
<feature type="domain" description="Conserved oligomeric Golgi complex subunit 2 N-terminal" evidence="9">
    <location>
        <begin position="9"/>
        <end position="81"/>
    </location>
</feature>
<evidence type="ECO:0000256" key="1">
    <source>
        <dbReference type="ARBA" id="ARBA00004395"/>
    </source>
</evidence>